<evidence type="ECO:0000313" key="1">
    <source>
        <dbReference type="EMBL" id="RDY61291.1"/>
    </source>
</evidence>
<reference evidence="1 2" key="1">
    <citation type="submission" date="2018-08" db="EMBL/GenBank/DDBJ databases">
        <title>Muricauda nanhaiensis sp. nov., isolated from seawater of the South China Sea.</title>
        <authorList>
            <person name="Dang Y."/>
        </authorList>
    </citation>
    <scope>NUCLEOTIDE SEQUENCE [LARGE SCALE GENOMIC DNA]</scope>
    <source>
        <strain evidence="1 2">SM1704</strain>
    </source>
</reference>
<organism evidence="1 2">
    <name type="scientific">Flagellimonas nanhaiensis</name>
    <dbReference type="NCBI Taxonomy" id="2292706"/>
    <lineage>
        <taxon>Bacteria</taxon>
        <taxon>Pseudomonadati</taxon>
        <taxon>Bacteroidota</taxon>
        <taxon>Flavobacteriia</taxon>
        <taxon>Flavobacteriales</taxon>
        <taxon>Flavobacteriaceae</taxon>
        <taxon>Flagellimonas</taxon>
    </lineage>
</organism>
<dbReference type="PROSITE" id="PS51257">
    <property type="entry name" value="PROKAR_LIPOPROTEIN"/>
    <property type="match status" value="1"/>
</dbReference>
<name>A0A371JU00_9FLAO</name>
<dbReference type="Pfam" id="PF14054">
    <property type="entry name" value="DUF4249"/>
    <property type="match status" value="1"/>
</dbReference>
<proteinExistence type="predicted"/>
<protein>
    <submittedName>
        <fullName evidence="1">DUF4249 domain-containing protein</fullName>
    </submittedName>
</protein>
<accession>A0A371JU00</accession>
<dbReference type="OrthoDB" id="1430047at2"/>
<gene>
    <name evidence="1" type="ORF">DX873_03750</name>
</gene>
<keyword evidence="2" id="KW-1185">Reference proteome</keyword>
<evidence type="ECO:0000313" key="2">
    <source>
        <dbReference type="Proteomes" id="UP000261828"/>
    </source>
</evidence>
<dbReference type="RefSeq" id="WP_116183173.1">
    <property type="nucleotide sequence ID" value="NZ_QTJX01000001.1"/>
</dbReference>
<dbReference type="InterPro" id="IPR025345">
    <property type="entry name" value="DUF4249"/>
</dbReference>
<comment type="caution">
    <text evidence="1">The sequence shown here is derived from an EMBL/GenBank/DDBJ whole genome shotgun (WGS) entry which is preliminary data.</text>
</comment>
<dbReference type="EMBL" id="QTJX01000001">
    <property type="protein sequence ID" value="RDY61291.1"/>
    <property type="molecule type" value="Genomic_DNA"/>
</dbReference>
<sequence length="300" mass="34024">MKKAILVSVLGFLVLSCEDVIEVDLPEVEPRLIVNAIFRVDLNEEFVPVEVKVTEASNFFEENTVTSLESALIRYGMPLEGSPDIIQDPPGFSSLAESEPGSGIYIPDPTFDADQRIRTSSLRPGMIFQLFLTHKNRRYFASTSFQFTVPIESLEQGTNTLFSDDDTEIIVTFTDTPDQTDYYVFDFDFGNFLTLDDQFFDGQQFEFSYFYDANMKTRDEAEVSILGADQEFFNYMSLLIEQTEDDGGVFDTPVTTVRGNIFDVTGLDNTNIFDNANRPDEFALGYFAVIQEFKQTIVIE</sequence>
<dbReference type="AlphaFoldDB" id="A0A371JU00"/>
<dbReference type="Proteomes" id="UP000261828">
    <property type="component" value="Unassembled WGS sequence"/>
</dbReference>